<feature type="non-terminal residue" evidence="2">
    <location>
        <position position="1"/>
    </location>
</feature>
<dbReference type="HOGENOM" id="CLU_3439653_0_0_1"/>
<name>A0A099NJN0_PICKU</name>
<organism evidence="2 3">
    <name type="scientific">Pichia kudriavzevii</name>
    <name type="common">Yeast</name>
    <name type="synonym">Issatchenkia orientalis</name>
    <dbReference type="NCBI Taxonomy" id="4909"/>
    <lineage>
        <taxon>Eukaryota</taxon>
        <taxon>Fungi</taxon>
        <taxon>Dikarya</taxon>
        <taxon>Ascomycota</taxon>
        <taxon>Saccharomycotina</taxon>
        <taxon>Pichiomycetes</taxon>
        <taxon>Pichiales</taxon>
        <taxon>Pichiaceae</taxon>
        <taxon>Pichia</taxon>
    </lineage>
</organism>
<protein>
    <submittedName>
        <fullName evidence="2">Uncharacterized protein</fullName>
    </submittedName>
</protein>
<comment type="caution">
    <text evidence="2">The sequence shown here is derived from an EMBL/GenBank/DDBJ whole genome shotgun (WGS) entry which is preliminary data.</text>
</comment>
<gene>
    <name evidence="2" type="ORF">JL09_g6635</name>
    <name evidence="1" type="ORF">JL09_g6925</name>
</gene>
<evidence type="ECO:0000313" key="3">
    <source>
        <dbReference type="Proteomes" id="UP000029867"/>
    </source>
</evidence>
<reference evidence="2" key="2">
    <citation type="submission" date="2014-08" db="EMBL/GenBank/DDBJ databases">
        <title>Exploiting Issatchenkia orientalis SD108 for Succinic Acid Production.</title>
        <authorList>
            <person name="Xiao H."/>
            <person name="Shao Z."/>
            <person name="Jiang Y."/>
            <person name="Dole S."/>
            <person name="Zhao H."/>
        </authorList>
    </citation>
    <scope>NUCLEOTIDE SEQUENCE [LARGE SCALE GENOMIC DNA]</scope>
    <source>
        <strain evidence="2">SD108</strain>
    </source>
</reference>
<evidence type="ECO:0000313" key="1">
    <source>
        <dbReference type="EMBL" id="KGK32468.1"/>
    </source>
</evidence>
<dbReference type="EMBL" id="JQFK01001887">
    <property type="protein sequence ID" value="KGK32770.1"/>
    <property type="molecule type" value="Genomic_DNA"/>
</dbReference>
<accession>A0A099NJN0</accession>
<sequence length="8" mass="940">IDKISDYS</sequence>
<evidence type="ECO:0000313" key="2">
    <source>
        <dbReference type="EMBL" id="KGK32770.1"/>
    </source>
</evidence>
<proteinExistence type="predicted"/>
<dbReference type="EMBL" id="JQFK01002224">
    <property type="protein sequence ID" value="KGK32468.1"/>
    <property type="molecule type" value="Genomic_DNA"/>
</dbReference>
<dbReference type="Proteomes" id="UP000029867">
    <property type="component" value="Unassembled WGS sequence"/>
</dbReference>
<reference evidence="3" key="1">
    <citation type="journal article" date="2014" name="Microb. Cell Fact.">
        <title>Exploiting Issatchenkia orientalis SD108 for succinic acid production.</title>
        <authorList>
            <person name="Xiao H."/>
            <person name="Shao Z."/>
            <person name="Jiang Y."/>
            <person name="Dole S."/>
            <person name="Zhao H."/>
        </authorList>
    </citation>
    <scope>NUCLEOTIDE SEQUENCE [LARGE SCALE GENOMIC DNA]</scope>
    <source>
        <strain evidence="3">SD108</strain>
    </source>
</reference>